<evidence type="ECO:0000313" key="2">
    <source>
        <dbReference type="Proteomes" id="UP000244334"/>
    </source>
</evidence>
<name>A0A328T831_9GAMM</name>
<keyword evidence="2" id="KW-1185">Reference proteome</keyword>
<dbReference type="Proteomes" id="UP000244334">
    <property type="component" value="Unassembled WGS sequence"/>
</dbReference>
<protein>
    <submittedName>
        <fullName evidence="1">Uncharacterized protein</fullName>
    </submittedName>
</protein>
<reference evidence="1" key="1">
    <citation type="submission" date="2018-04" db="EMBL/GenBank/DDBJ databases">
        <title>Genomes of the Obligate Erwinia dacicola and Facultative Enterobacter sp. OLF Endosymbionts of the Olive Fruit fly, Bactrocera oleae.</title>
        <authorList>
            <person name="Estes A.M."/>
            <person name="Hearn D.J."/>
            <person name="Agarwal S."/>
            <person name="Pierson E.A."/>
            <person name="Dunning-Hotopp J.C."/>
        </authorList>
    </citation>
    <scope>NUCLEOTIDE SEQUENCE [LARGE SCALE GENOMIC DNA]</scope>
    <source>
        <strain evidence="1">Oroville</strain>
    </source>
</reference>
<evidence type="ECO:0000313" key="1">
    <source>
        <dbReference type="EMBL" id="RAP66758.1"/>
    </source>
</evidence>
<organism evidence="1 2">
    <name type="scientific">Candidatus Erwinia dacicola</name>
    <dbReference type="NCBI Taxonomy" id="252393"/>
    <lineage>
        <taxon>Bacteria</taxon>
        <taxon>Pseudomonadati</taxon>
        <taxon>Pseudomonadota</taxon>
        <taxon>Gammaproteobacteria</taxon>
        <taxon>Enterobacterales</taxon>
        <taxon>Erwiniaceae</taxon>
        <taxon>Erwinia</taxon>
    </lineage>
</organism>
<proteinExistence type="predicted"/>
<dbReference type="AlphaFoldDB" id="A0A328T831"/>
<dbReference type="EMBL" id="LJAM02000961">
    <property type="protein sequence ID" value="RAP66758.1"/>
    <property type="molecule type" value="Genomic_DNA"/>
</dbReference>
<comment type="caution">
    <text evidence="1">The sequence shown here is derived from an EMBL/GenBank/DDBJ whole genome shotgun (WGS) entry which is preliminary data.</text>
</comment>
<sequence length="54" mass="5822">MLLGKIELLLAEGFGLQAGIDIALKRKNRLAFSTASLSLIYISGHCCKDLAMVN</sequence>
<accession>A0A328T831</accession>
<gene>
    <name evidence="1" type="ORF">ACZ87_04018</name>
</gene>